<gene>
    <name evidence="11" type="ORF">SAMN05216561_13019</name>
</gene>
<evidence type="ECO:0000256" key="5">
    <source>
        <dbReference type="ARBA" id="ARBA00022679"/>
    </source>
</evidence>
<evidence type="ECO:0000256" key="4">
    <source>
        <dbReference type="ARBA" id="ARBA00022630"/>
    </source>
</evidence>
<comment type="cofactor">
    <cofactor evidence="1">
        <name>Mg(2+)</name>
        <dbReference type="ChEBI" id="CHEBI:18420"/>
    </cofactor>
</comment>
<dbReference type="STRING" id="1005945.SAMN05216561_13019"/>
<dbReference type="GO" id="GO:0046872">
    <property type="term" value="F:metal ion binding"/>
    <property type="evidence" value="ECO:0007669"/>
    <property type="project" value="UniProtKB-KW"/>
</dbReference>
<dbReference type="AlphaFoldDB" id="A0A1I3R842"/>
<evidence type="ECO:0000256" key="6">
    <source>
        <dbReference type="ARBA" id="ARBA00022723"/>
    </source>
</evidence>
<evidence type="ECO:0000256" key="7">
    <source>
        <dbReference type="ARBA" id="ARBA00022827"/>
    </source>
</evidence>
<dbReference type="PANTHER" id="PTHR30040:SF2">
    <property type="entry name" value="FAD:PROTEIN FMN TRANSFERASE"/>
    <property type="match status" value="1"/>
</dbReference>
<proteinExistence type="predicted"/>
<evidence type="ECO:0000256" key="3">
    <source>
        <dbReference type="ARBA" id="ARBA00016337"/>
    </source>
</evidence>
<comment type="catalytic activity">
    <reaction evidence="10">
        <text>L-threonyl-[protein] + FAD = FMN-L-threonyl-[protein] + AMP + H(+)</text>
        <dbReference type="Rhea" id="RHEA:36847"/>
        <dbReference type="Rhea" id="RHEA-COMP:11060"/>
        <dbReference type="Rhea" id="RHEA-COMP:11061"/>
        <dbReference type="ChEBI" id="CHEBI:15378"/>
        <dbReference type="ChEBI" id="CHEBI:30013"/>
        <dbReference type="ChEBI" id="CHEBI:57692"/>
        <dbReference type="ChEBI" id="CHEBI:74257"/>
        <dbReference type="ChEBI" id="CHEBI:456215"/>
        <dbReference type="EC" id="2.7.1.180"/>
    </reaction>
</comment>
<keyword evidence="5" id="KW-0808">Transferase</keyword>
<organism evidence="11 12">
    <name type="scientific">Nocardioides psychrotolerans</name>
    <dbReference type="NCBI Taxonomy" id="1005945"/>
    <lineage>
        <taxon>Bacteria</taxon>
        <taxon>Bacillati</taxon>
        <taxon>Actinomycetota</taxon>
        <taxon>Actinomycetes</taxon>
        <taxon>Propionibacteriales</taxon>
        <taxon>Nocardioidaceae</taxon>
        <taxon>Nocardioides</taxon>
    </lineage>
</organism>
<keyword evidence="7" id="KW-0274">FAD</keyword>
<keyword evidence="12" id="KW-1185">Reference proteome</keyword>
<keyword evidence="11" id="KW-0449">Lipoprotein</keyword>
<keyword evidence="6" id="KW-0479">Metal-binding</keyword>
<reference evidence="11 12" key="1">
    <citation type="submission" date="2016-10" db="EMBL/GenBank/DDBJ databases">
        <authorList>
            <person name="de Groot N.N."/>
        </authorList>
    </citation>
    <scope>NUCLEOTIDE SEQUENCE [LARGE SCALE GENOMIC DNA]</scope>
    <source>
        <strain evidence="11 12">CGMCC 1.11156</strain>
    </source>
</reference>
<evidence type="ECO:0000256" key="2">
    <source>
        <dbReference type="ARBA" id="ARBA00011955"/>
    </source>
</evidence>
<dbReference type="Gene3D" id="3.10.520.10">
    <property type="entry name" value="ApbE-like domains"/>
    <property type="match status" value="2"/>
</dbReference>
<evidence type="ECO:0000313" key="11">
    <source>
        <dbReference type="EMBL" id="SFJ42498.1"/>
    </source>
</evidence>
<dbReference type="PANTHER" id="PTHR30040">
    <property type="entry name" value="THIAMINE BIOSYNTHESIS LIPOPROTEIN APBE"/>
    <property type="match status" value="1"/>
</dbReference>
<dbReference type="Proteomes" id="UP000198649">
    <property type="component" value="Unassembled WGS sequence"/>
</dbReference>
<sequence>MSACAGADRNELDYVLGQRRIVSVMGTVFTVDVRDLDPASSALDDVVAWWRWVDATFSTYRPSSQVSRLAAETLELADCAPEVRHVLRLCREAAAISGGHFTERYDGRLDPSGMVKGWSVELASQMLRRAGSQHHCISAGGDVRCVGVPAAGELWRVGVVDPRDPRRLLAVVAAPQAPSPGLAVATSGTAERGHHIIDPVTGRPPQDLASISVVGSDLTLVDWAATAAFAMGHDARAWIDAIDGLDAYAVTPEGDYWYTDGFEARAELVQVPLPPLTTWSVPATRRTTAGSS</sequence>
<dbReference type="EMBL" id="FOQG01000030">
    <property type="protein sequence ID" value="SFJ42498.1"/>
    <property type="molecule type" value="Genomic_DNA"/>
</dbReference>
<keyword evidence="8" id="KW-0460">Magnesium</keyword>
<evidence type="ECO:0000256" key="1">
    <source>
        <dbReference type="ARBA" id="ARBA00001946"/>
    </source>
</evidence>
<name>A0A1I3R842_9ACTN</name>
<accession>A0A1I3R842</accession>
<evidence type="ECO:0000256" key="10">
    <source>
        <dbReference type="ARBA" id="ARBA00048540"/>
    </source>
</evidence>
<evidence type="ECO:0000256" key="9">
    <source>
        <dbReference type="ARBA" id="ARBA00031306"/>
    </source>
</evidence>
<dbReference type="RefSeq" id="WP_218031377.1">
    <property type="nucleotide sequence ID" value="NZ_BKAF01000042.1"/>
</dbReference>
<dbReference type="GO" id="GO:0016740">
    <property type="term" value="F:transferase activity"/>
    <property type="evidence" value="ECO:0007669"/>
    <property type="project" value="UniProtKB-KW"/>
</dbReference>
<dbReference type="SUPFAM" id="SSF143631">
    <property type="entry name" value="ApbE-like"/>
    <property type="match status" value="1"/>
</dbReference>
<dbReference type="Pfam" id="PF02424">
    <property type="entry name" value="ApbE"/>
    <property type="match status" value="2"/>
</dbReference>
<protein>
    <recommendedName>
        <fullName evidence="3">FAD:protein FMN transferase</fullName>
        <ecNumber evidence="2">2.7.1.180</ecNumber>
    </recommendedName>
    <alternativeName>
        <fullName evidence="9">Flavin transferase</fullName>
    </alternativeName>
</protein>
<evidence type="ECO:0000313" key="12">
    <source>
        <dbReference type="Proteomes" id="UP000198649"/>
    </source>
</evidence>
<dbReference type="InterPro" id="IPR024932">
    <property type="entry name" value="ApbE"/>
</dbReference>
<dbReference type="InterPro" id="IPR003374">
    <property type="entry name" value="ApbE-like_sf"/>
</dbReference>
<keyword evidence="4" id="KW-0285">Flavoprotein</keyword>
<dbReference type="EC" id="2.7.1.180" evidence="2"/>
<evidence type="ECO:0000256" key="8">
    <source>
        <dbReference type="ARBA" id="ARBA00022842"/>
    </source>
</evidence>